<evidence type="ECO:0000256" key="5">
    <source>
        <dbReference type="ARBA" id="ARBA00022692"/>
    </source>
</evidence>
<dbReference type="Gene3D" id="3.90.550.10">
    <property type="entry name" value="Spore Coat Polysaccharide Biosynthesis Protein SpsA, Chain A"/>
    <property type="match status" value="1"/>
</dbReference>
<keyword evidence="6 8" id="KW-1133">Transmembrane helix</keyword>
<evidence type="ECO:0000259" key="9">
    <source>
        <dbReference type="Pfam" id="PF00535"/>
    </source>
</evidence>
<comment type="caution">
    <text evidence="11">The sequence shown here is derived from an EMBL/GenBank/DDBJ whole genome shotgun (WGS) entry which is preliminary data.</text>
</comment>
<reference evidence="11" key="1">
    <citation type="submission" date="2023-07" db="EMBL/GenBank/DDBJ databases">
        <title>Genomic Encyclopedia of Type Strains, Phase IV (KMG-IV): sequencing the most valuable type-strain genomes for metagenomic binning, comparative biology and taxonomic classification.</title>
        <authorList>
            <person name="Goeker M."/>
        </authorList>
    </citation>
    <scope>NUCLEOTIDE SEQUENCE</scope>
    <source>
        <strain evidence="11">DSM 21202</strain>
    </source>
</reference>
<evidence type="ECO:0000256" key="6">
    <source>
        <dbReference type="ARBA" id="ARBA00022989"/>
    </source>
</evidence>
<dbReference type="CDD" id="cd06442">
    <property type="entry name" value="DPM1_like"/>
    <property type="match status" value="1"/>
</dbReference>
<evidence type="ECO:0000256" key="4">
    <source>
        <dbReference type="ARBA" id="ARBA00022679"/>
    </source>
</evidence>
<dbReference type="AlphaFoldDB" id="A0AAE3VQZ7"/>
<dbReference type="EMBL" id="JAUSUL010000003">
    <property type="protein sequence ID" value="MDQ0316580.1"/>
    <property type="molecule type" value="Genomic_DNA"/>
</dbReference>
<dbReference type="InterPro" id="IPR007267">
    <property type="entry name" value="GtrA_DPMS_TM"/>
</dbReference>
<dbReference type="GO" id="GO:0000271">
    <property type="term" value="P:polysaccharide biosynthetic process"/>
    <property type="evidence" value="ECO:0007669"/>
    <property type="project" value="InterPro"/>
</dbReference>
<feature type="domain" description="GtrA/DPMS transmembrane" evidence="10">
    <location>
        <begin position="262"/>
        <end position="378"/>
    </location>
</feature>
<evidence type="ECO:0000256" key="3">
    <source>
        <dbReference type="ARBA" id="ARBA00022676"/>
    </source>
</evidence>
<dbReference type="InterPro" id="IPR001173">
    <property type="entry name" value="Glyco_trans_2-like"/>
</dbReference>
<dbReference type="Pfam" id="PF00535">
    <property type="entry name" value="Glycos_transf_2"/>
    <property type="match status" value="1"/>
</dbReference>
<keyword evidence="3 11" id="KW-0328">Glycosyltransferase</keyword>
<dbReference type="GO" id="GO:0004582">
    <property type="term" value="F:dolichyl-phosphate beta-D-mannosyltransferase activity"/>
    <property type="evidence" value="ECO:0007669"/>
    <property type="project" value="UniProtKB-EC"/>
</dbReference>
<organism evidence="11 12">
    <name type="scientific">Amorphus orientalis</name>
    <dbReference type="NCBI Taxonomy" id="649198"/>
    <lineage>
        <taxon>Bacteria</taxon>
        <taxon>Pseudomonadati</taxon>
        <taxon>Pseudomonadota</taxon>
        <taxon>Alphaproteobacteria</taxon>
        <taxon>Hyphomicrobiales</taxon>
        <taxon>Amorphaceae</taxon>
        <taxon>Amorphus</taxon>
    </lineage>
</organism>
<feature type="transmembrane region" description="Helical" evidence="8">
    <location>
        <begin position="250"/>
        <end position="275"/>
    </location>
</feature>
<evidence type="ECO:0000313" key="11">
    <source>
        <dbReference type="EMBL" id="MDQ0316580.1"/>
    </source>
</evidence>
<dbReference type="SUPFAM" id="SSF53448">
    <property type="entry name" value="Nucleotide-diphospho-sugar transferases"/>
    <property type="match status" value="1"/>
</dbReference>
<proteinExistence type="inferred from homology"/>
<evidence type="ECO:0000313" key="12">
    <source>
        <dbReference type="Proteomes" id="UP001229244"/>
    </source>
</evidence>
<accession>A0AAE3VQZ7</accession>
<dbReference type="GO" id="GO:0016020">
    <property type="term" value="C:membrane"/>
    <property type="evidence" value="ECO:0007669"/>
    <property type="project" value="UniProtKB-SubCell"/>
</dbReference>
<feature type="domain" description="Glycosyltransferase 2-like" evidence="9">
    <location>
        <begin position="25"/>
        <end position="192"/>
    </location>
</feature>
<dbReference type="GO" id="GO:0009247">
    <property type="term" value="P:glycolipid biosynthetic process"/>
    <property type="evidence" value="ECO:0007669"/>
    <property type="project" value="TreeGrafter"/>
</dbReference>
<evidence type="ECO:0000256" key="7">
    <source>
        <dbReference type="ARBA" id="ARBA00023136"/>
    </source>
</evidence>
<dbReference type="PANTHER" id="PTHR43398:SF1">
    <property type="entry name" value="DOLICHOL-PHOSPHATE MANNOSYLTRANSFERASE SUBUNIT 1"/>
    <property type="match status" value="1"/>
</dbReference>
<evidence type="ECO:0000256" key="1">
    <source>
        <dbReference type="ARBA" id="ARBA00004141"/>
    </source>
</evidence>
<protein>
    <submittedName>
        <fullName evidence="11">Dolichol-phosphate mannosyltransferase</fullName>
        <ecNumber evidence="11">2.4.1.83</ecNumber>
    </submittedName>
</protein>
<feature type="transmembrane region" description="Helical" evidence="8">
    <location>
        <begin position="327"/>
        <end position="347"/>
    </location>
</feature>
<comment type="subcellular location">
    <subcellularLocation>
        <location evidence="1">Membrane</location>
        <topology evidence="1">Multi-pass membrane protein</topology>
    </subcellularLocation>
</comment>
<dbReference type="InterPro" id="IPR029044">
    <property type="entry name" value="Nucleotide-diphossugar_trans"/>
</dbReference>
<dbReference type="RefSeq" id="WP_306886467.1">
    <property type="nucleotide sequence ID" value="NZ_JAUSUL010000003.1"/>
</dbReference>
<feature type="transmembrane region" description="Helical" evidence="8">
    <location>
        <begin position="281"/>
        <end position="306"/>
    </location>
</feature>
<evidence type="ECO:0000256" key="2">
    <source>
        <dbReference type="ARBA" id="ARBA00006739"/>
    </source>
</evidence>
<name>A0AAE3VQZ7_9HYPH</name>
<sequence>MKSFDPAPSSVGTASYGPLRPPEISVVLPTYNERDNILVAIERVAATLDGRPWEIIVVDDDSPDGTAELVNDLASRDGRVRCIHRIGRRGLSGACIEGMIAASAPIVAVMDSDLQHDETILPKMLAAIEDGEAEIVVGSRYVEGGAATAGLSPVRAAGSRLANGIARVLLGVRLNDPMSGFFMLRRSMVEKLEPKLSRQGFKILLDIVASAPRSTKVVEIPYGFRERVAGESKLDELVTIEFLALIVSKLLFNVVSVRFILFMAVGASGVVIHLATLRGAMAVPGVVFEMAQTIATVVAMTWNFFLNNWLTYRDRRLHGVAMLRGLVSFYLVCSLGVVANVGVASALHGADQVWWVAGTAGAFVGAVWNYAGSAALTWRVR</sequence>
<dbReference type="InterPro" id="IPR039528">
    <property type="entry name" value="DPM1-like"/>
</dbReference>
<keyword evidence="12" id="KW-1185">Reference proteome</keyword>
<comment type="similarity">
    <text evidence="2">Belongs to the glycosyltransferase 2 family.</text>
</comment>
<dbReference type="EC" id="2.4.1.83" evidence="11"/>
<dbReference type="Proteomes" id="UP001229244">
    <property type="component" value="Unassembled WGS sequence"/>
</dbReference>
<evidence type="ECO:0000259" key="10">
    <source>
        <dbReference type="Pfam" id="PF04138"/>
    </source>
</evidence>
<dbReference type="PANTHER" id="PTHR43398">
    <property type="entry name" value="DOLICHOL-PHOSPHATE MANNOSYLTRANSFERASE SUBUNIT 1"/>
    <property type="match status" value="1"/>
</dbReference>
<keyword evidence="5 8" id="KW-0812">Transmembrane</keyword>
<gene>
    <name evidence="11" type="ORF">J2S73_003056</name>
</gene>
<dbReference type="Pfam" id="PF04138">
    <property type="entry name" value="GtrA_DPMS_TM"/>
    <property type="match status" value="1"/>
</dbReference>
<evidence type="ECO:0000256" key="8">
    <source>
        <dbReference type="SAM" id="Phobius"/>
    </source>
</evidence>
<keyword evidence="7 8" id="KW-0472">Membrane</keyword>
<keyword evidence="4 11" id="KW-0808">Transferase</keyword>
<feature type="transmembrane region" description="Helical" evidence="8">
    <location>
        <begin position="353"/>
        <end position="371"/>
    </location>
</feature>